<organism evidence="1 2">
    <name type="scientific">Streptomyces albireticuli</name>
    <dbReference type="NCBI Taxonomy" id="1940"/>
    <lineage>
        <taxon>Bacteria</taxon>
        <taxon>Bacillati</taxon>
        <taxon>Actinomycetota</taxon>
        <taxon>Actinomycetes</taxon>
        <taxon>Kitasatosporales</taxon>
        <taxon>Streptomycetaceae</taxon>
        <taxon>Streptomyces</taxon>
    </lineage>
</organism>
<proteinExistence type="predicted"/>
<dbReference type="AlphaFoldDB" id="A0A1Z2LE38"/>
<evidence type="ECO:0000313" key="1">
    <source>
        <dbReference type="EMBL" id="ARZ72577.1"/>
    </source>
</evidence>
<dbReference type="Proteomes" id="UP000195755">
    <property type="component" value="Chromosome"/>
</dbReference>
<gene>
    <name evidence="1" type="ORF">SMD11_7001</name>
</gene>
<dbReference type="EMBL" id="CP021744">
    <property type="protein sequence ID" value="ARZ72577.1"/>
    <property type="molecule type" value="Genomic_DNA"/>
</dbReference>
<dbReference type="KEGG" id="salj:SMD11_7001"/>
<protein>
    <submittedName>
        <fullName evidence="1">Uncharacterized protein</fullName>
    </submittedName>
</protein>
<evidence type="ECO:0000313" key="2">
    <source>
        <dbReference type="Proteomes" id="UP000195755"/>
    </source>
</evidence>
<sequence length="39" mass="4288">MNALEATTLLLAEHVNRITDDPDFATRMITEALSNVDQG</sequence>
<name>A0A1Z2LE38_9ACTN</name>
<accession>A0A1Z2LE38</accession>
<reference evidence="1 2" key="1">
    <citation type="submission" date="2017-06" db="EMBL/GenBank/DDBJ databases">
        <title>Streptomyces albireticuli Genome sequencing and assembly.</title>
        <authorList>
            <person name="Wang Y."/>
            <person name="Du B."/>
            <person name="Ding Y."/>
            <person name="Liu H."/>
            <person name="Hou Q."/>
            <person name="Liu K."/>
            <person name="Yao L."/>
            <person name="Wang C."/>
        </authorList>
    </citation>
    <scope>NUCLEOTIDE SEQUENCE [LARGE SCALE GENOMIC DNA]</scope>
    <source>
        <strain evidence="1 2">MDJK11</strain>
    </source>
</reference>